<dbReference type="AlphaFoldDB" id="A0A4Y9XRU2"/>
<feature type="region of interest" description="Disordered" evidence="1">
    <location>
        <begin position="309"/>
        <end position="349"/>
    </location>
</feature>
<evidence type="ECO:0000313" key="3">
    <source>
        <dbReference type="Proteomes" id="UP000298327"/>
    </source>
</evidence>
<dbReference type="EMBL" id="SEOQ01001569">
    <property type="protein sequence ID" value="TFY51249.1"/>
    <property type="molecule type" value="Genomic_DNA"/>
</dbReference>
<feature type="compositionally biased region" description="Basic and acidic residues" evidence="1">
    <location>
        <begin position="320"/>
        <end position="333"/>
    </location>
</feature>
<gene>
    <name evidence="2" type="ORF">EVG20_g11089</name>
</gene>
<protein>
    <submittedName>
        <fullName evidence="2">Uncharacterized protein</fullName>
    </submittedName>
</protein>
<evidence type="ECO:0000313" key="2">
    <source>
        <dbReference type="EMBL" id="TFY51249.1"/>
    </source>
</evidence>
<accession>A0A4Y9XRU2</accession>
<dbReference type="OrthoDB" id="10664844at2759"/>
<comment type="caution">
    <text evidence="2">The sequence shown here is derived from an EMBL/GenBank/DDBJ whole genome shotgun (WGS) entry which is preliminary data.</text>
</comment>
<feature type="compositionally biased region" description="Basic and acidic residues" evidence="1">
    <location>
        <begin position="117"/>
        <end position="132"/>
    </location>
</feature>
<dbReference type="STRING" id="205917.A0A4Y9XRU2"/>
<dbReference type="Proteomes" id="UP000298327">
    <property type="component" value="Unassembled WGS sequence"/>
</dbReference>
<organism evidence="2 3">
    <name type="scientific">Dentipellis fragilis</name>
    <dbReference type="NCBI Taxonomy" id="205917"/>
    <lineage>
        <taxon>Eukaryota</taxon>
        <taxon>Fungi</taxon>
        <taxon>Dikarya</taxon>
        <taxon>Basidiomycota</taxon>
        <taxon>Agaricomycotina</taxon>
        <taxon>Agaricomycetes</taxon>
        <taxon>Russulales</taxon>
        <taxon>Hericiaceae</taxon>
        <taxon>Dentipellis</taxon>
    </lineage>
</organism>
<feature type="region of interest" description="Disordered" evidence="1">
    <location>
        <begin position="1"/>
        <end position="27"/>
    </location>
</feature>
<feature type="region of interest" description="Disordered" evidence="1">
    <location>
        <begin position="53"/>
        <end position="203"/>
    </location>
</feature>
<evidence type="ECO:0000256" key="1">
    <source>
        <dbReference type="SAM" id="MobiDB-lite"/>
    </source>
</evidence>
<keyword evidence="3" id="KW-1185">Reference proteome</keyword>
<sequence length="579" mass="61195">MSEHDATHVVGLDDDDDGMPPLVERPPTMTFTFCTDLAPIDFSNDSTRFELVPDEDAPRICAPPPGYEQEPEHEFAQDADAAAGVPRQEARRVVHPAPAQRIHPLPLVLHPQPADPGQDRRQPLLALQDHRRCPVRSASTGRSRPSRRRPSTVSATRTGASGPARTRSPSPRSKDGPRKRTPRKKGARAGAGGTVMQPKDRGRERRCAKIAGLLAEGKTGTALATAVQAWEVASGVKEGGNGNVDMSTKAAEADWAQQATQARAEVAMATRCRMQDMATGKARSASPVRFTVPLTAMFKRSSSAPLASGRVDIDIPASPHHNDHDRDRDRDRVTAGPGSPYAHFEMLPQPALSPAPSDASAMSFVPSAFGWPNVSVVLFTSGATGYANPWLTTIIRCAQNHGYARGAHVVGTGGGQEPVLPSPPGSPYSVGTADTELCASPIDISSPQVPMPAPMSSQGYYSSYSSLYGWAGDGNASPLFDADAVFAGHTDARADAGTTPSVFTHGYDLGGAQKGFDFDFDARCGYGDAYGYGYACAARAPAIYAGPDVYNNKDRDAGAYPLGAAQAPLAPAYEAPQGL</sequence>
<name>A0A4Y9XRU2_9AGAM</name>
<feature type="non-terminal residue" evidence="2">
    <location>
        <position position="579"/>
    </location>
</feature>
<proteinExistence type="predicted"/>
<reference evidence="2 3" key="1">
    <citation type="submission" date="2019-02" db="EMBL/GenBank/DDBJ databases">
        <title>Genome sequencing of the rare red list fungi Dentipellis fragilis.</title>
        <authorList>
            <person name="Buettner E."/>
            <person name="Kellner H."/>
        </authorList>
    </citation>
    <scope>NUCLEOTIDE SEQUENCE [LARGE SCALE GENOMIC DNA]</scope>
    <source>
        <strain evidence="2 3">DSM 105465</strain>
    </source>
</reference>